<evidence type="ECO:0000256" key="7">
    <source>
        <dbReference type="ARBA" id="ARBA00023014"/>
    </source>
</evidence>
<dbReference type="AlphaFoldDB" id="A0A5K7YKX7"/>
<keyword evidence="6" id="KW-0408">Iron</keyword>
<name>A0A5K7YKX7_9BACT</name>
<evidence type="ECO:0000256" key="6">
    <source>
        <dbReference type="ARBA" id="ARBA00023004"/>
    </source>
</evidence>
<dbReference type="PANTHER" id="PTHR43177:SF5">
    <property type="entry name" value="ANAEROBIC DIMETHYL SULFOXIDE REDUCTASE CHAIN B-RELATED"/>
    <property type="match status" value="1"/>
</dbReference>
<dbReference type="SUPFAM" id="SSF54862">
    <property type="entry name" value="4Fe-4S ferredoxins"/>
    <property type="match status" value="1"/>
</dbReference>
<dbReference type="Gene3D" id="3.30.70.20">
    <property type="match status" value="2"/>
</dbReference>
<dbReference type="GO" id="GO:0046872">
    <property type="term" value="F:metal ion binding"/>
    <property type="evidence" value="ECO:0007669"/>
    <property type="project" value="UniProtKB-KW"/>
</dbReference>
<evidence type="ECO:0000256" key="1">
    <source>
        <dbReference type="ARBA" id="ARBA00022448"/>
    </source>
</evidence>
<evidence type="ECO:0000259" key="8">
    <source>
        <dbReference type="PROSITE" id="PS51379"/>
    </source>
</evidence>
<accession>A0A5K7YKX7</accession>
<dbReference type="InterPro" id="IPR017900">
    <property type="entry name" value="4Fe4S_Fe_S_CS"/>
</dbReference>
<keyword evidence="10" id="KW-1185">Reference proteome</keyword>
<keyword evidence="3" id="KW-0479">Metal-binding</keyword>
<keyword evidence="7" id="KW-0411">Iron-sulfur</keyword>
<dbReference type="PANTHER" id="PTHR43177">
    <property type="entry name" value="PROTEIN NRFC"/>
    <property type="match status" value="1"/>
</dbReference>
<sequence length="168" mass="18468">MSQPKEIFVRTDRCVGCRSCITACAVEHSASKTLFGAIAETPRPKSRVYVEWVAPDRKVPLVCRHCEDAPCMHACISGAIHRDADGVVRTDTDKCIGCWTCVMVCPYGVIGRHLEAHKAYRCDRCPDRDIPACVSACPTGALVYQTVPDYSETVRQHASRELLKAEGG</sequence>
<evidence type="ECO:0000256" key="2">
    <source>
        <dbReference type="ARBA" id="ARBA00022485"/>
    </source>
</evidence>
<protein>
    <submittedName>
        <fullName evidence="9">4Fe-4S ferredoxin</fullName>
    </submittedName>
</protein>
<dbReference type="InterPro" id="IPR017896">
    <property type="entry name" value="4Fe4S_Fe-S-bd"/>
</dbReference>
<gene>
    <name evidence="9" type="ORF">DSCA_27600</name>
</gene>
<dbReference type="OrthoDB" id="9789030at2"/>
<evidence type="ECO:0000313" key="9">
    <source>
        <dbReference type="EMBL" id="BBO68830.1"/>
    </source>
</evidence>
<dbReference type="Proteomes" id="UP000427906">
    <property type="component" value="Chromosome"/>
</dbReference>
<dbReference type="CDD" id="cd10563">
    <property type="entry name" value="CooF_like"/>
    <property type="match status" value="1"/>
</dbReference>
<keyword evidence="4" id="KW-0677">Repeat</keyword>
<feature type="domain" description="4Fe-4S ferredoxin-type" evidence="8">
    <location>
        <begin position="5"/>
        <end position="34"/>
    </location>
</feature>
<dbReference type="GO" id="GO:0051539">
    <property type="term" value="F:4 iron, 4 sulfur cluster binding"/>
    <property type="evidence" value="ECO:0007669"/>
    <property type="project" value="UniProtKB-KW"/>
</dbReference>
<dbReference type="EMBL" id="AP021874">
    <property type="protein sequence ID" value="BBO68830.1"/>
    <property type="molecule type" value="Genomic_DNA"/>
</dbReference>
<keyword evidence="5" id="KW-0249">Electron transport</keyword>
<dbReference type="RefSeq" id="WP_155316942.1">
    <property type="nucleotide sequence ID" value="NZ_AP021874.1"/>
</dbReference>
<evidence type="ECO:0000313" key="10">
    <source>
        <dbReference type="Proteomes" id="UP000427906"/>
    </source>
</evidence>
<organism evidence="9 10">
    <name type="scientific">Desulfosarcina alkanivorans</name>
    <dbReference type="NCBI Taxonomy" id="571177"/>
    <lineage>
        <taxon>Bacteria</taxon>
        <taxon>Pseudomonadati</taxon>
        <taxon>Thermodesulfobacteriota</taxon>
        <taxon>Desulfobacteria</taxon>
        <taxon>Desulfobacterales</taxon>
        <taxon>Desulfosarcinaceae</taxon>
        <taxon>Desulfosarcina</taxon>
    </lineage>
</organism>
<evidence type="ECO:0000256" key="4">
    <source>
        <dbReference type="ARBA" id="ARBA00022737"/>
    </source>
</evidence>
<keyword evidence="1" id="KW-0813">Transport</keyword>
<dbReference type="KEGG" id="dalk:DSCA_27600"/>
<reference evidence="9 10" key="1">
    <citation type="submission" date="2019-11" db="EMBL/GenBank/DDBJ databases">
        <title>Comparative genomics of hydrocarbon-degrading Desulfosarcina strains.</title>
        <authorList>
            <person name="Watanabe M."/>
            <person name="Kojima H."/>
            <person name="Fukui M."/>
        </authorList>
    </citation>
    <scope>NUCLEOTIDE SEQUENCE [LARGE SCALE GENOMIC DNA]</scope>
    <source>
        <strain evidence="9 10">PL12</strain>
    </source>
</reference>
<evidence type="ECO:0000256" key="3">
    <source>
        <dbReference type="ARBA" id="ARBA00022723"/>
    </source>
</evidence>
<feature type="domain" description="4Fe-4S ferredoxin-type" evidence="8">
    <location>
        <begin position="86"/>
        <end position="115"/>
    </location>
</feature>
<dbReference type="Pfam" id="PF13247">
    <property type="entry name" value="Fer4_11"/>
    <property type="match status" value="1"/>
</dbReference>
<dbReference type="PROSITE" id="PS00198">
    <property type="entry name" value="4FE4S_FER_1"/>
    <property type="match status" value="1"/>
</dbReference>
<dbReference type="Pfam" id="PF12800">
    <property type="entry name" value="Fer4_4"/>
    <property type="match status" value="1"/>
</dbReference>
<proteinExistence type="predicted"/>
<dbReference type="InterPro" id="IPR050954">
    <property type="entry name" value="ET_IronSulfur_Cluster-Binding"/>
</dbReference>
<evidence type="ECO:0000256" key="5">
    <source>
        <dbReference type="ARBA" id="ARBA00022982"/>
    </source>
</evidence>
<keyword evidence="2" id="KW-0004">4Fe-4S</keyword>
<dbReference type="PROSITE" id="PS51379">
    <property type="entry name" value="4FE4S_FER_2"/>
    <property type="match status" value="2"/>
</dbReference>